<reference evidence="3 4" key="1">
    <citation type="submission" date="2016-06" db="EMBL/GenBank/DDBJ databases">
        <title>The Draft Genome Sequence and Annotation of the Desert Woodrat Neotoma lepida.</title>
        <authorList>
            <person name="Campbell M."/>
            <person name="Oakeson K.F."/>
            <person name="Yandell M."/>
            <person name="Halpert J.R."/>
            <person name="Dearing D."/>
        </authorList>
    </citation>
    <scope>NUCLEOTIDE SEQUENCE [LARGE SCALE GENOMIC DNA]</scope>
    <source>
        <strain evidence="3">417</strain>
        <tissue evidence="3">Liver</tissue>
    </source>
</reference>
<dbReference type="Pfam" id="PF05461">
    <property type="entry name" value="ApoL"/>
    <property type="match status" value="1"/>
</dbReference>
<dbReference type="PANTHER" id="PTHR14096">
    <property type="entry name" value="APOLIPOPROTEIN L"/>
    <property type="match status" value="1"/>
</dbReference>
<gene>
    <name evidence="3" type="ORF">A6R68_23667</name>
</gene>
<dbReference type="AlphaFoldDB" id="A0A1A6HX97"/>
<sequence>LRKYFIQEVTDYLQDSASRRDLQLLLAKDEAWKVLMAEAELSRDEEAALYEALKLLLELPAVEDKERLQRELQDRKRFVEAFPHLKRKLEGNIRKLRALADHLDQVHRSCTISNVVADSTSTASGVLGILGLALAPVTAGGSLLLSATGLGLGVVATVTGAATVVVEERSKWSDEAEAKRLLSDTMDIWKTVLDLGKSTLALSKRPYRVLKQLKTLGQNIRAIRVARANPHLVTDAKVFMTTGRIPARRASQVQNVFEGTALAMTKKARIRGAAIAGVFLALDLKRKLEGNIRKLRALADHLDQVHRSCTISNMVADSTSTASGVLGILGLALAPVTAGRSLLLSATGLGLGAVATVTGAATVVVEERSKWSDEAEAKCLLSDTMDIWKMVLDLGKSTLTLSKRPYCVLKQLKTLGQNIHAIRVARANPHLVTDAKLFMTTGRIPARQASQVQNVFEGTALAMTKKARIRGAAIAGVFLALDVYCLVKDSMQLYDGAKSESAEELRALAQELEEKLTEIAQIHKTLQVPCHSPPSSTPSYM</sequence>
<dbReference type="InterPro" id="IPR008405">
    <property type="entry name" value="ApoL"/>
</dbReference>
<dbReference type="OrthoDB" id="6363454at2759"/>
<dbReference type="GO" id="GO:0008289">
    <property type="term" value="F:lipid binding"/>
    <property type="evidence" value="ECO:0007669"/>
    <property type="project" value="InterPro"/>
</dbReference>
<evidence type="ECO:0000256" key="2">
    <source>
        <dbReference type="SAM" id="Coils"/>
    </source>
</evidence>
<dbReference type="EMBL" id="LZPO01008077">
    <property type="protein sequence ID" value="OBS82342.1"/>
    <property type="molecule type" value="Genomic_DNA"/>
</dbReference>
<dbReference type="GO" id="GO:0016020">
    <property type="term" value="C:membrane"/>
    <property type="evidence" value="ECO:0007669"/>
    <property type="project" value="TreeGrafter"/>
</dbReference>
<name>A0A1A6HX97_NEOLE</name>
<dbReference type="Proteomes" id="UP000092124">
    <property type="component" value="Unassembled WGS sequence"/>
</dbReference>
<protein>
    <recommendedName>
        <fullName evidence="5">Apolipoprotein L3</fullName>
    </recommendedName>
</protein>
<dbReference type="PANTHER" id="PTHR14096:SF27">
    <property type="entry name" value="APOLIPOPROTEIN L2"/>
    <property type="match status" value="1"/>
</dbReference>
<evidence type="ECO:0008006" key="5">
    <source>
        <dbReference type="Google" id="ProtNLM"/>
    </source>
</evidence>
<feature type="non-terminal residue" evidence="3">
    <location>
        <position position="541"/>
    </location>
</feature>
<comment type="similarity">
    <text evidence="1">Belongs to the apolipoprotein L family.</text>
</comment>
<keyword evidence="4" id="KW-1185">Reference proteome</keyword>
<evidence type="ECO:0000313" key="3">
    <source>
        <dbReference type="EMBL" id="OBS82342.1"/>
    </source>
</evidence>
<organism evidence="3 4">
    <name type="scientific">Neotoma lepida</name>
    <name type="common">Desert woodrat</name>
    <dbReference type="NCBI Taxonomy" id="56216"/>
    <lineage>
        <taxon>Eukaryota</taxon>
        <taxon>Metazoa</taxon>
        <taxon>Chordata</taxon>
        <taxon>Craniata</taxon>
        <taxon>Vertebrata</taxon>
        <taxon>Euteleostomi</taxon>
        <taxon>Mammalia</taxon>
        <taxon>Eutheria</taxon>
        <taxon>Euarchontoglires</taxon>
        <taxon>Glires</taxon>
        <taxon>Rodentia</taxon>
        <taxon>Myomorpha</taxon>
        <taxon>Muroidea</taxon>
        <taxon>Cricetidae</taxon>
        <taxon>Neotominae</taxon>
        <taxon>Neotoma</taxon>
    </lineage>
</organism>
<feature type="coiled-coil region" evidence="2">
    <location>
        <begin position="498"/>
        <end position="525"/>
    </location>
</feature>
<dbReference type="GO" id="GO:0006869">
    <property type="term" value="P:lipid transport"/>
    <property type="evidence" value="ECO:0007669"/>
    <property type="project" value="InterPro"/>
</dbReference>
<dbReference type="GO" id="GO:0005576">
    <property type="term" value="C:extracellular region"/>
    <property type="evidence" value="ECO:0007669"/>
    <property type="project" value="InterPro"/>
</dbReference>
<dbReference type="GO" id="GO:0042157">
    <property type="term" value="P:lipoprotein metabolic process"/>
    <property type="evidence" value="ECO:0007669"/>
    <property type="project" value="InterPro"/>
</dbReference>
<feature type="non-terminal residue" evidence="3">
    <location>
        <position position="1"/>
    </location>
</feature>
<keyword evidence="2" id="KW-0175">Coiled coil</keyword>
<evidence type="ECO:0000256" key="1">
    <source>
        <dbReference type="ARBA" id="ARBA00010090"/>
    </source>
</evidence>
<comment type="caution">
    <text evidence="3">The sequence shown here is derived from an EMBL/GenBank/DDBJ whole genome shotgun (WGS) entry which is preliminary data.</text>
</comment>
<accession>A0A1A6HX97</accession>
<evidence type="ECO:0000313" key="4">
    <source>
        <dbReference type="Proteomes" id="UP000092124"/>
    </source>
</evidence>
<proteinExistence type="inferred from homology"/>
<dbReference type="STRING" id="56216.A0A1A6HX97"/>